<dbReference type="RefSeq" id="WP_075756229.1">
    <property type="nucleotide sequence ID" value="NZ_CP146991.1"/>
</dbReference>
<reference evidence="1 2" key="1">
    <citation type="submission" date="2016-01" db="EMBL/GenBank/DDBJ databases">
        <authorList>
            <person name="Brown R."/>
        </authorList>
    </citation>
    <scope>NUCLEOTIDE SEQUENCE [LARGE SCALE GENOMIC DNA]</scope>
    <source>
        <strain evidence="1">Sporomusa sphaeroides DSM 2875</strain>
    </source>
</reference>
<keyword evidence="2" id="KW-1185">Reference proteome</keyword>
<proteinExistence type="predicted"/>
<gene>
    <name evidence="1" type="ORF">SSPH_01843</name>
</gene>
<evidence type="ECO:0000313" key="1">
    <source>
        <dbReference type="EMBL" id="CVK19194.1"/>
    </source>
</evidence>
<protein>
    <submittedName>
        <fullName evidence="1">Uncharacterized protein</fullName>
    </submittedName>
</protein>
<evidence type="ECO:0000313" key="2">
    <source>
        <dbReference type="Proteomes" id="UP000245702"/>
    </source>
</evidence>
<dbReference type="Proteomes" id="UP000245702">
    <property type="component" value="Unassembled WGS sequence"/>
</dbReference>
<organism evidence="1 2">
    <name type="scientific">Sporomusa sphaeroides DSM 2875</name>
    <dbReference type="NCBI Taxonomy" id="1337886"/>
    <lineage>
        <taxon>Bacteria</taxon>
        <taxon>Bacillati</taxon>
        <taxon>Bacillota</taxon>
        <taxon>Negativicutes</taxon>
        <taxon>Selenomonadales</taxon>
        <taxon>Sporomusaceae</taxon>
        <taxon>Sporomusa</taxon>
    </lineage>
</organism>
<name>A0ABP2C773_9FIRM</name>
<comment type="caution">
    <text evidence="1">The sequence shown here is derived from an EMBL/GenBank/DDBJ whole genome shotgun (WGS) entry which is preliminary data.</text>
</comment>
<accession>A0ABP2C773</accession>
<dbReference type="EMBL" id="FCOW01000008">
    <property type="protein sequence ID" value="CVK19194.1"/>
    <property type="molecule type" value="Genomic_DNA"/>
</dbReference>
<sequence length="125" mass="14594">MDREDIYKKIVDYVREYKGVTFVEIEQILKDNGIPVKGEAQFGWLDQNILVWGGMSKEMLDIVEHLIRTKQIYCHPASVLIYLADGRIPAMPIAKKDKKYKESHWLPICFNVMPPVMKEVNNIEK</sequence>